<proteinExistence type="inferred from homology"/>
<keyword evidence="3 5" id="KW-0547">Nucleotide-binding</keyword>
<dbReference type="SUPFAM" id="SSF56059">
    <property type="entry name" value="Glutathione synthetase ATP-binding domain-like"/>
    <property type="match status" value="1"/>
</dbReference>
<dbReference type="PROSITE" id="PS50975">
    <property type="entry name" value="ATP_GRASP"/>
    <property type="match status" value="1"/>
</dbReference>
<dbReference type="InterPro" id="IPR013650">
    <property type="entry name" value="ATP-grasp_succ-CoA_synth-type"/>
</dbReference>
<evidence type="ECO:0000256" key="3">
    <source>
        <dbReference type="ARBA" id="ARBA00022741"/>
    </source>
</evidence>
<sequence>MDLMEYQAKELFAAHEVPVTLGTVIDDPALAAEAAAALGGRVVVKAQVKAGGRGKAGGVKLAADPAEAAARAEEILGMDIKGHTVRQVLLAPAAEIADEYYFSFLVDRANRGYLCIASTEGGVEIEEVARTNPDAVAKVPIDPLVGVDDEKALEIVAATGFPAEAADVIQRLWDVFVKEDASLVEVNPLVRLADGRLDALDGKVTLDENADFRHPGHSAFEDTASGDPLEVAAKAKGLNYVKLDGQVGIIGNGAGLVMSTLDVVAYAGERHGGVKPANFLDIGGGASAEVMANGLRIILGDPQVRSVFVNVFGGITACDAVSNGIVQALELLGDHADKPLVVRLDGNNVEAGRKILKEANHPLVTLVETMDGAADRAAELAALAVADDAASVAAE</sequence>
<dbReference type="Gene3D" id="3.30.1490.20">
    <property type="entry name" value="ATP-grasp fold, A domain"/>
    <property type="match status" value="1"/>
</dbReference>
<dbReference type="NCBIfam" id="NF001913">
    <property type="entry name" value="PRK00696.1"/>
    <property type="match status" value="1"/>
</dbReference>
<evidence type="ECO:0000256" key="2">
    <source>
        <dbReference type="ARBA" id="ARBA00022723"/>
    </source>
</evidence>
<dbReference type="PROSITE" id="PS01217">
    <property type="entry name" value="SUCCINYL_COA_LIG_3"/>
    <property type="match status" value="1"/>
</dbReference>
<dbReference type="PANTHER" id="PTHR11815:SF10">
    <property type="entry name" value="SUCCINATE--COA LIGASE [GDP-FORMING] SUBUNIT BETA, MITOCHONDRIAL"/>
    <property type="match status" value="1"/>
</dbReference>
<keyword evidence="4 5" id="KW-0460">Magnesium</keyword>
<dbReference type="InterPro" id="IPR011761">
    <property type="entry name" value="ATP-grasp"/>
</dbReference>
<keyword evidence="5" id="KW-0816">Tricarboxylic acid cycle</keyword>
<dbReference type="HAMAP" id="MF_00558">
    <property type="entry name" value="Succ_CoA_beta"/>
    <property type="match status" value="1"/>
</dbReference>
<comment type="catalytic activity">
    <reaction evidence="5">
        <text>GTP + succinate + CoA = succinyl-CoA + GDP + phosphate</text>
        <dbReference type="Rhea" id="RHEA:22120"/>
        <dbReference type="ChEBI" id="CHEBI:30031"/>
        <dbReference type="ChEBI" id="CHEBI:37565"/>
        <dbReference type="ChEBI" id="CHEBI:43474"/>
        <dbReference type="ChEBI" id="CHEBI:57287"/>
        <dbReference type="ChEBI" id="CHEBI:57292"/>
        <dbReference type="ChEBI" id="CHEBI:58189"/>
    </reaction>
</comment>
<evidence type="ECO:0000256" key="4">
    <source>
        <dbReference type="ARBA" id="ARBA00022842"/>
    </source>
</evidence>
<comment type="caution">
    <text evidence="5">Lacks conserved residue(s) required for the propagation of feature annotation.</text>
</comment>
<feature type="binding site" evidence="5">
    <location>
        <position position="45"/>
    </location>
    <ligand>
        <name>ATP</name>
        <dbReference type="ChEBI" id="CHEBI:30616"/>
    </ligand>
</feature>
<organism evidence="8 9">
    <name type="scientific">Kribbella deserti</name>
    <dbReference type="NCBI Taxonomy" id="1926257"/>
    <lineage>
        <taxon>Bacteria</taxon>
        <taxon>Bacillati</taxon>
        <taxon>Actinomycetota</taxon>
        <taxon>Actinomycetes</taxon>
        <taxon>Propionibacteriales</taxon>
        <taxon>Kribbellaceae</taxon>
        <taxon>Kribbella</taxon>
    </lineage>
</organism>
<feature type="binding site" evidence="5">
    <location>
        <position position="201"/>
    </location>
    <ligand>
        <name>Mg(2+)</name>
        <dbReference type="ChEBI" id="CHEBI:18420"/>
    </ligand>
</feature>
<dbReference type="PANTHER" id="PTHR11815">
    <property type="entry name" value="SUCCINYL-COA SYNTHETASE BETA CHAIN"/>
    <property type="match status" value="1"/>
</dbReference>
<comment type="function">
    <text evidence="5">Succinyl-CoA synthetase functions in the citric acid cycle (TCA), coupling the hydrolysis of succinyl-CoA to the synthesis of either ATP or GTP and thus represents the only step of substrate-level phosphorylation in the TCA. The beta subunit provides nucleotide specificity of the enzyme and binds the substrate succinate, while the binding sites for coenzyme A and phosphate are found in the alpha subunit.</text>
</comment>
<evidence type="ECO:0000313" key="8">
    <source>
        <dbReference type="EMBL" id="MFC0622468.1"/>
    </source>
</evidence>
<keyword evidence="5 6" id="KW-0067">ATP-binding</keyword>
<dbReference type="Pfam" id="PF00549">
    <property type="entry name" value="Ligase_CoA"/>
    <property type="match status" value="1"/>
</dbReference>
<evidence type="ECO:0000259" key="7">
    <source>
        <dbReference type="PROSITE" id="PS50975"/>
    </source>
</evidence>
<comment type="subunit">
    <text evidence="5">Heterotetramer of two alpha and two beta subunits.</text>
</comment>
<comment type="catalytic activity">
    <reaction evidence="5">
        <text>succinate + ATP + CoA = succinyl-CoA + ADP + phosphate</text>
        <dbReference type="Rhea" id="RHEA:17661"/>
        <dbReference type="ChEBI" id="CHEBI:30031"/>
        <dbReference type="ChEBI" id="CHEBI:30616"/>
        <dbReference type="ChEBI" id="CHEBI:43474"/>
        <dbReference type="ChEBI" id="CHEBI:57287"/>
        <dbReference type="ChEBI" id="CHEBI:57292"/>
        <dbReference type="ChEBI" id="CHEBI:456216"/>
        <dbReference type="EC" id="6.2.1.5"/>
    </reaction>
</comment>
<accession>A0ABV6QCV2</accession>
<keyword evidence="9" id="KW-1185">Reference proteome</keyword>
<comment type="pathway">
    <text evidence="5">Carbohydrate metabolism; tricarboxylic acid cycle; succinate from succinyl-CoA (ligase route): step 1/1.</text>
</comment>
<dbReference type="Gene3D" id="3.40.50.261">
    <property type="entry name" value="Succinyl-CoA synthetase domains"/>
    <property type="match status" value="1"/>
</dbReference>
<dbReference type="Proteomes" id="UP001589890">
    <property type="component" value="Unassembled WGS sequence"/>
</dbReference>
<dbReference type="InterPro" id="IPR016102">
    <property type="entry name" value="Succinyl-CoA_synth-like"/>
</dbReference>
<dbReference type="EC" id="6.2.1.5" evidence="5"/>
<protein>
    <recommendedName>
        <fullName evidence="5">Succinate--CoA ligase [ADP-forming] subunit beta</fullName>
        <ecNumber evidence="5">6.2.1.5</ecNumber>
    </recommendedName>
    <alternativeName>
        <fullName evidence="5">Succinyl-CoA synthetase subunit beta</fullName>
        <shortName evidence="5">SCS-beta</shortName>
    </alternativeName>
</protein>
<gene>
    <name evidence="5 8" type="primary">sucC</name>
    <name evidence="8" type="ORF">ACFFGN_00220</name>
</gene>
<dbReference type="InterPro" id="IPR013815">
    <property type="entry name" value="ATP_grasp_subdomain_1"/>
</dbReference>
<reference evidence="8 9" key="1">
    <citation type="submission" date="2024-09" db="EMBL/GenBank/DDBJ databases">
        <authorList>
            <person name="Sun Q."/>
            <person name="Mori K."/>
        </authorList>
    </citation>
    <scope>NUCLEOTIDE SEQUENCE [LARGE SCALE GENOMIC DNA]</scope>
    <source>
        <strain evidence="8 9">CGMCC 1.15906</strain>
    </source>
</reference>
<feature type="binding site" evidence="5">
    <location>
        <position position="99"/>
    </location>
    <ligand>
        <name>ATP</name>
        <dbReference type="ChEBI" id="CHEBI:30616"/>
    </ligand>
</feature>
<feature type="binding site" evidence="5">
    <location>
        <begin position="52"/>
        <end position="54"/>
    </location>
    <ligand>
        <name>ATP</name>
        <dbReference type="ChEBI" id="CHEBI:30616"/>
    </ligand>
</feature>
<dbReference type="InterPro" id="IPR017866">
    <property type="entry name" value="Succ-CoA_synthase_bsu_CS"/>
</dbReference>
<keyword evidence="1 5" id="KW-0436">Ligase</keyword>
<dbReference type="EMBL" id="JBHLTC010000001">
    <property type="protein sequence ID" value="MFC0622468.1"/>
    <property type="molecule type" value="Genomic_DNA"/>
</dbReference>
<evidence type="ECO:0000313" key="9">
    <source>
        <dbReference type="Proteomes" id="UP001589890"/>
    </source>
</evidence>
<dbReference type="SUPFAM" id="SSF52210">
    <property type="entry name" value="Succinyl-CoA synthetase domains"/>
    <property type="match status" value="1"/>
</dbReference>
<dbReference type="PIRSF" id="PIRSF001554">
    <property type="entry name" value="SucCS_beta"/>
    <property type="match status" value="1"/>
</dbReference>
<keyword evidence="2 5" id="KW-0479">Metal-binding</keyword>
<feature type="binding site" evidence="5">
    <location>
        <position position="252"/>
    </location>
    <ligand>
        <name>substrate</name>
        <note>ligand shared with subunit alpha</note>
    </ligand>
</feature>
<dbReference type="InterPro" id="IPR005809">
    <property type="entry name" value="Succ_CoA_ligase-like_bsu"/>
</dbReference>
<comment type="cofactor">
    <cofactor evidence="5">
        <name>Mg(2+)</name>
        <dbReference type="ChEBI" id="CHEBI:18420"/>
    </cofactor>
    <text evidence="5">Binds 1 Mg(2+) ion per subunit.</text>
</comment>
<evidence type="ECO:0000256" key="5">
    <source>
        <dbReference type="HAMAP-Rule" id="MF_00558"/>
    </source>
</evidence>
<dbReference type="Pfam" id="PF08442">
    <property type="entry name" value="ATP-grasp_2"/>
    <property type="match status" value="1"/>
</dbReference>
<feature type="binding site" evidence="5">
    <location>
        <position position="187"/>
    </location>
    <ligand>
        <name>Mg(2+)</name>
        <dbReference type="ChEBI" id="CHEBI:18420"/>
    </ligand>
</feature>
<comment type="caution">
    <text evidence="8">The sequence shown here is derived from an EMBL/GenBank/DDBJ whole genome shotgun (WGS) entry which is preliminary data.</text>
</comment>
<feature type="binding site" evidence="5">
    <location>
        <position position="94"/>
    </location>
    <ligand>
        <name>ATP</name>
        <dbReference type="ChEBI" id="CHEBI:30616"/>
    </ligand>
</feature>
<dbReference type="InterPro" id="IPR005811">
    <property type="entry name" value="SUCC_ACL_C"/>
</dbReference>
<dbReference type="NCBIfam" id="TIGR01016">
    <property type="entry name" value="sucCoAbeta"/>
    <property type="match status" value="1"/>
</dbReference>
<dbReference type="Gene3D" id="3.30.470.20">
    <property type="entry name" value="ATP-grasp fold, B domain"/>
    <property type="match status" value="1"/>
</dbReference>
<dbReference type="RefSeq" id="WP_380043142.1">
    <property type="nucleotide sequence ID" value="NZ_JBHLTC010000001.1"/>
</dbReference>
<feature type="domain" description="ATP-grasp" evidence="7">
    <location>
        <begin position="9"/>
        <end position="54"/>
    </location>
</feature>
<name>A0ABV6QCV2_9ACTN</name>
<evidence type="ECO:0000256" key="1">
    <source>
        <dbReference type="ARBA" id="ARBA00022598"/>
    </source>
</evidence>
<feature type="binding site" evidence="5">
    <location>
        <begin position="314"/>
        <end position="316"/>
    </location>
    <ligand>
        <name>substrate</name>
        <note>ligand shared with subunit alpha</note>
    </ligand>
</feature>
<evidence type="ECO:0000256" key="6">
    <source>
        <dbReference type="PROSITE-ProRule" id="PRU00409"/>
    </source>
</evidence>
<dbReference type="GO" id="GO:0004775">
    <property type="term" value="F:succinate-CoA ligase (ADP-forming) activity"/>
    <property type="evidence" value="ECO:0007669"/>
    <property type="project" value="UniProtKB-EC"/>
</dbReference>
<comment type="similarity">
    <text evidence="5">Belongs to the succinate/malate CoA ligase beta subunit family.</text>
</comment>